<dbReference type="GO" id="GO:0009451">
    <property type="term" value="P:RNA modification"/>
    <property type="evidence" value="ECO:0007669"/>
    <property type="project" value="InterPro"/>
</dbReference>
<reference evidence="3 4" key="1">
    <citation type="journal article" date="2020" name="IScience">
        <title>Genome Sequencing of the Endangered Kingdonia uniflora (Circaeasteraceae, Ranunculales) Reveals Potential Mechanisms of Evolutionary Specialization.</title>
        <authorList>
            <person name="Sun Y."/>
            <person name="Deng T."/>
            <person name="Zhang A."/>
            <person name="Moore M.J."/>
            <person name="Landis J.B."/>
            <person name="Lin N."/>
            <person name="Zhang H."/>
            <person name="Zhang X."/>
            <person name="Huang J."/>
            <person name="Zhang X."/>
            <person name="Sun H."/>
            <person name="Wang H."/>
        </authorList>
    </citation>
    <scope>NUCLEOTIDE SEQUENCE [LARGE SCALE GENOMIC DNA]</scope>
    <source>
        <strain evidence="3">TB1705</strain>
        <tissue evidence="3">Leaf</tissue>
    </source>
</reference>
<keyword evidence="1" id="KW-0677">Repeat</keyword>
<dbReference type="InterPro" id="IPR011990">
    <property type="entry name" value="TPR-like_helical_dom_sf"/>
</dbReference>
<evidence type="ECO:0000256" key="2">
    <source>
        <dbReference type="PROSITE-ProRule" id="PRU00708"/>
    </source>
</evidence>
<dbReference type="NCBIfam" id="TIGR00756">
    <property type="entry name" value="PPR"/>
    <property type="match status" value="2"/>
</dbReference>
<accession>A0A7J7KZL0</accession>
<dbReference type="GO" id="GO:0099402">
    <property type="term" value="P:plant organ development"/>
    <property type="evidence" value="ECO:0007669"/>
    <property type="project" value="UniProtKB-ARBA"/>
</dbReference>
<feature type="repeat" description="PPR" evidence="2">
    <location>
        <begin position="123"/>
        <end position="157"/>
    </location>
</feature>
<dbReference type="OrthoDB" id="185373at2759"/>
<dbReference type="FunFam" id="1.25.40.10:FF:000073">
    <property type="entry name" value="Pentatricopeptide repeat-containing protein chloroplastic"/>
    <property type="match status" value="1"/>
</dbReference>
<gene>
    <name evidence="3" type="ORF">GIB67_028130</name>
</gene>
<evidence type="ECO:0000313" key="4">
    <source>
        <dbReference type="Proteomes" id="UP000541444"/>
    </source>
</evidence>
<feature type="repeat" description="PPR" evidence="2">
    <location>
        <begin position="295"/>
        <end position="325"/>
    </location>
</feature>
<evidence type="ECO:0000256" key="1">
    <source>
        <dbReference type="ARBA" id="ARBA00022737"/>
    </source>
</evidence>
<protein>
    <recommendedName>
        <fullName evidence="5">Pentatricopeptide repeat-containing protein</fullName>
    </recommendedName>
</protein>
<dbReference type="PROSITE" id="PS51375">
    <property type="entry name" value="PPR"/>
    <property type="match status" value="6"/>
</dbReference>
<feature type="repeat" description="PPR" evidence="2">
    <location>
        <begin position="327"/>
        <end position="361"/>
    </location>
</feature>
<organism evidence="3 4">
    <name type="scientific">Kingdonia uniflora</name>
    <dbReference type="NCBI Taxonomy" id="39325"/>
    <lineage>
        <taxon>Eukaryota</taxon>
        <taxon>Viridiplantae</taxon>
        <taxon>Streptophyta</taxon>
        <taxon>Embryophyta</taxon>
        <taxon>Tracheophyta</taxon>
        <taxon>Spermatophyta</taxon>
        <taxon>Magnoliopsida</taxon>
        <taxon>Ranunculales</taxon>
        <taxon>Circaeasteraceae</taxon>
        <taxon>Kingdonia</taxon>
    </lineage>
</organism>
<dbReference type="GO" id="GO:0003723">
    <property type="term" value="F:RNA binding"/>
    <property type="evidence" value="ECO:0007669"/>
    <property type="project" value="InterPro"/>
</dbReference>
<feature type="repeat" description="PPR" evidence="2">
    <location>
        <begin position="225"/>
        <end position="259"/>
    </location>
</feature>
<proteinExistence type="predicted"/>
<dbReference type="PANTHER" id="PTHR24015:SF1672">
    <property type="entry name" value="OS06G0506100 PROTEIN"/>
    <property type="match status" value="1"/>
</dbReference>
<dbReference type="InterPro" id="IPR002885">
    <property type="entry name" value="PPR_rpt"/>
</dbReference>
<dbReference type="AlphaFoldDB" id="A0A7J7KZL0"/>
<dbReference type="Pfam" id="PF01535">
    <property type="entry name" value="PPR"/>
    <property type="match status" value="4"/>
</dbReference>
<feature type="repeat" description="PPR" evidence="2">
    <location>
        <begin position="22"/>
        <end position="56"/>
    </location>
</feature>
<dbReference type="FunFam" id="1.25.40.10:FF:000158">
    <property type="entry name" value="pentatricopeptide repeat-containing protein At2g33680"/>
    <property type="match status" value="1"/>
</dbReference>
<evidence type="ECO:0000313" key="3">
    <source>
        <dbReference type="EMBL" id="KAF6135811.1"/>
    </source>
</evidence>
<dbReference type="Proteomes" id="UP000541444">
    <property type="component" value="Unassembled WGS sequence"/>
</dbReference>
<dbReference type="Pfam" id="PF13041">
    <property type="entry name" value="PPR_2"/>
    <property type="match status" value="3"/>
</dbReference>
<keyword evidence="4" id="KW-1185">Reference proteome</keyword>
<dbReference type="PANTHER" id="PTHR24015">
    <property type="entry name" value="OS07G0578800 PROTEIN-RELATED"/>
    <property type="match status" value="1"/>
</dbReference>
<dbReference type="EMBL" id="JACGCM010002776">
    <property type="protein sequence ID" value="KAF6135811.1"/>
    <property type="molecule type" value="Genomic_DNA"/>
</dbReference>
<feature type="repeat" description="PPR" evidence="2">
    <location>
        <begin position="428"/>
        <end position="462"/>
    </location>
</feature>
<dbReference type="Gene3D" id="1.25.40.10">
    <property type="entry name" value="Tetratricopeptide repeat domain"/>
    <property type="match status" value="5"/>
</dbReference>
<sequence length="562" mass="62177">MYGKCGALDEAREVFDGMCERNVVSWGSMINGYMQNRRERDAVGLFFEMTRAGVWPDGYVFGSVVRACLGVNDFELGRQLHGNVVKSEFGGEVGSQNALVLLYTKFDRMESASVVFDRISKKDVISWGSIIAGFSQQGREVEALELFKEMLSVGIYRPNEFIFGSVFSACSGVLQLDIGRQIHGVSIKFGFGGDAYAGCSVSDMYAKCGSLDYAKIAFYQIENPDLVSWNAIIAAFSYSGVANETTLFFCQMRISGLIPDTISVRCLLSAFTSSSTLCQGQLVHSFVIKMGLDLDVPVSNTLLTMYTKCSDLSTAFKIFEEMRSRVDLVSWNAILTACLHHNQANKVFILLKMMLSSQYEPDHITLTTVLSACSVLASLKMVYQVHNYVVKTGFDTQITVTNSLIDIYTKCGALVNARKIFEFMKNPDVVSWSGLIVGLAQYGDAEEALKHFGKMRSIGVKPNHVTFVGVLTACSRVGLVEEGLDYYKTMEADYGILPTRDHCSCVVDLFARAGRLKEAEVFINQMPLNPDIVVPQDFLNPIVPHSLGFHHQKARLSIAFQG</sequence>
<evidence type="ECO:0008006" key="5">
    <source>
        <dbReference type="Google" id="ProtNLM"/>
    </source>
</evidence>
<name>A0A7J7KZL0_9MAGN</name>
<dbReference type="InterPro" id="IPR046960">
    <property type="entry name" value="PPR_At4g14850-like_plant"/>
</dbReference>
<dbReference type="FunFam" id="1.25.40.10:FF:000196">
    <property type="entry name" value="Pentatricopeptide repeat-containing protein At4g14850"/>
    <property type="match status" value="1"/>
</dbReference>
<comment type="caution">
    <text evidence="3">The sequence shown here is derived from an EMBL/GenBank/DDBJ whole genome shotgun (WGS) entry which is preliminary data.</text>
</comment>